<proteinExistence type="predicted"/>
<evidence type="ECO:0000313" key="2">
    <source>
        <dbReference type="Proteomes" id="UP000308365"/>
    </source>
</evidence>
<gene>
    <name evidence="1" type="ORF">EI555_007892</name>
</gene>
<dbReference type="EMBL" id="RWIC01000113">
    <property type="protein sequence ID" value="TKC49644.1"/>
    <property type="molecule type" value="Genomic_DNA"/>
</dbReference>
<dbReference type="Proteomes" id="UP000308365">
    <property type="component" value="Unassembled WGS sequence"/>
</dbReference>
<reference evidence="2" key="1">
    <citation type="journal article" date="2019" name="IScience">
        <title>Narwhal Genome Reveals Long-Term Low Genetic Diversity despite Current Large Abundance Size.</title>
        <authorList>
            <person name="Westbury M.V."/>
            <person name="Petersen B."/>
            <person name="Garde E."/>
            <person name="Heide-Jorgensen M.P."/>
            <person name="Lorenzen E.D."/>
        </authorList>
    </citation>
    <scope>NUCLEOTIDE SEQUENCE [LARGE SCALE GENOMIC DNA]</scope>
</reference>
<evidence type="ECO:0000313" key="1">
    <source>
        <dbReference type="EMBL" id="TKC49644.1"/>
    </source>
</evidence>
<accession>A0A4U1FIT2</accession>
<name>A0A4U1FIT2_MONMO</name>
<protein>
    <submittedName>
        <fullName evidence="1">Uncharacterized protein</fullName>
    </submittedName>
</protein>
<comment type="caution">
    <text evidence="1">The sequence shown here is derived from an EMBL/GenBank/DDBJ whole genome shotgun (WGS) entry which is preliminary data.</text>
</comment>
<sequence length="158" mass="17899">MLCCNKEIYWKARGSSQNRKEAVWKKGRSQGCHGSSSKSDCLLITPGTGLAWELLCHPDASGMALPTLLPALYQEWLKDISDPLGFHNGRWQWKAVTGICPLAKITYNGKFYRRQPRRSLRIAAALFKKTSNLIRIISIVSLISKLISAMNLQFYLER</sequence>
<dbReference type="AlphaFoldDB" id="A0A4U1FIT2"/>
<organism evidence="1 2">
    <name type="scientific">Monodon monoceros</name>
    <name type="common">Narwhal</name>
    <name type="synonym">Ceratodon monodon</name>
    <dbReference type="NCBI Taxonomy" id="40151"/>
    <lineage>
        <taxon>Eukaryota</taxon>
        <taxon>Metazoa</taxon>
        <taxon>Chordata</taxon>
        <taxon>Craniata</taxon>
        <taxon>Vertebrata</taxon>
        <taxon>Euteleostomi</taxon>
        <taxon>Mammalia</taxon>
        <taxon>Eutheria</taxon>
        <taxon>Laurasiatheria</taxon>
        <taxon>Artiodactyla</taxon>
        <taxon>Whippomorpha</taxon>
        <taxon>Cetacea</taxon>
        <taxon>Odontoceti</taxon>
        <taxon>Monodontidae</taxon>
        <taxon>Monodon</taxon>
    </lineage>
</organism>